<evidence type="ECO:0000256" key="1">
    <source>
        <dbReference type="ARBA" id="ARBA00008725"/>
    </source>
</evidence>
<dbReference type="InterPro" id="IPR024370">
    <property type="entry name" value="PBP_domain"/>
</dbReference>
<dbReference type="Pfam" id="PF12849">
    <property type="entry name" value="PBP_like_2"/>
    <property type="match status" value="1"/>
</dbReference>
<keyword evidence="3" id="KW-0472">Membrane</keyword>
<feature type="domain" description="PBP" evidence="4">
    <location>
        <begin position="43"/>
        <end position="337"/>
    </location>
</feature>
<feature type="transmembrane region" description="Helical" evidence="3">
    <location>
        <begin position="545"/>
        <end position="564"/>
    </location>
</feature>
<reference evidence="5" key="1">
    <citation type="submission" date="2020-05" db="EMBL/GenBank/DDBJ databases">
        <authorList>
            <person name="Chiriac C."/>
            <person name="Salcher M."/>
            <person name="Ghai R."/>
            <person name="Kavagutti S V."/>
        </authorList>
    </citation>
    <scope>NUCLEOTIDE SEQUENCE</scope>
</reference>
<dbReference type="SUPFAM" id="SSF53850">
    <property type="entry name" value="Periplasmic binding protein-like II"/>
    <property type="match status" value="1"/>
</dbReference>
<keyword evidence="3" id="KW-0812">Transmembrane</keyword>
<protein>
    <submittedName>
        <fullName evidence="5">Unannotated protein</fullName>
    </submittedName>
</protein>
<dbReference type="Gene3D" id="3.40.190.10">
    <property type="entry name" value="Periplasmic binding protein-like II"/>
    <property type="match status" value="2"/>
</dbReference>
<name>A0A6J6N7T0_9ZZZZ</name>
<keyword evidence="3" id="KW-1133">Transmembrane helix</keyword>
<evidence type="ECO:0000259" key="4">
    <source>
        <dbReference type="Pfam" id="PF12849"/>
    </source>
</evidence>
<dbReference type="AlphaFoldDB" id="A0A6J6N7T0"/>
<dbReference type="PANTHER" id="PTHR42996:SF1">
    <property type="entry name" value="PHOSPHATE-BINDING PROTEIN PSTS"/>
    <property type="match status" value="1"/>
</dbReference>
<dbReference type="CDD" id="cd13565">
    <property type="entry name" value="PBP2_PstS"/>
    <property type="match status" value="1"/>
</dbReference>
<comment type="similarity">
    <text evidence="1">Belongs to the PstS family.</text>
</comment>
<gene>
    <name evidence="5" type="ORF">UFOPK2366_00313</name>
</gene>
<evidence type="ECO:0000313" key="5">
    <source>
        <dbReference type="EMBL" id="CAB4682660.1"/>
    </source>
</evidence>
<sequence>MTFTSNSSTNRAPRRRQFGVAALLLVGLMLGSGSIPSAVAEGGYKRISGEGSTWAQAALDAMRVNVRQFGVTVDYGGTGSSAGRKNFLNGTVDFAASDIPFQFEPEDGSAPENPAPGSYAYMPVVAGGTAFMYNLKINGKRVTNLRLSGENVTKIFTKTITIWNDPALQADNPGIVLPAKPITPVVRSDGSGSSAQFTKWMIAQYPALWTKFCNESGRAPKCGFTSYYPTVQGMIAQAGDLGVAGYVAANYAEGAIGYVNYAYALGNQFPVAKVLNAAGYYTEPTPENVAVSLLKAQINTDESNPAVYLTQQLEGVYTDTDPRSYQLSSYSYLILPTVVAGQFDVDKGRTLGFFAYYAMCQAQQQSASLGYSPMPLNLVEASFQQIRKIPGVVTQDIDVSTCKNPAFAPDGTNLLADNAPRPLACDLKGGVTQCANGTGGMKDIPTAVKAGPTQPGTPGTPGTGTAVPGKPIVPGKPNDPTATTVPGQPEDPTATTLPGDVAPPADCADTGTCDPGTPSDPNAAPAPAVSTILDQSSGWGSAQGLIILIALLTLAAVVAPAFAWRHFSKKAPA</sequence>
<evidence type="ECO:0000256" key="2">
    <source>
        <dbReference type="SAM" id="MobiDB-lite"/>
    </source>
</evidence>
<dbReference type="InterPro" id="IPR050962">
    <property type="entry name" value="Phosphate-bind_PstS"/>
</dbReference>
<proteinExistence type="inferred from homology"/>
<evidence type="ECO:0000256" key="3">
    <source>
        <dbReference type="SAM" id="Phobius"/>
    </source>
</evidence>
<accession>A0A6J6N7T0</accession>
<dbReference type="InterPro" id="IPR006311">
    <property type="entry name" value="TAT_signal"/>
</dbReference>
<dbReference type="EMBL" id="CAEZXM010000037">
    <property type="protein sequence ID" value="CAB4682660.1"/>
    <property type="molecule type" value="Genomic_DNA"/>
</dbReference>
<feature type="region of interest" description="Disordered" evidence="2">
    <location>
        <begin position="450"/>
        <end position="527"/>
    </location>
</feature>
<dbReference type="PANTHER" id="PTHR42996">
    <property type="entry name" value="PHOSPHATE-BINDING PROTEIN PSTS"/>
    <property type="match status" value="1"/>
</dbReference>
<organism evidence="5">
    <name type="scientific">freshwater metagenome</name>
    <dbReference type="NCBI Taxonomy" id="449393"/>
    <lineage>
        <taxon>unclassified sequences</taxon>
        <taxon>metagenomes</taxon>
        <taxon>ecological metagenomes</taxon>
    </lineage>
</organism>
<dbReference type="PROSITE" id="PS51318">
    <property type="entry name" value="TAT"/>
    <property type="match status" value="1"/>
</dbReference>